<dbReference type="AlphaFoldDB" id="A0AA39IMZ7"/>
<evidence type="ECO:0008006" key="4">
    <source>
        <dbReference type="Google" id="ProtNLM"/>
    </source>
</evidence>
<name>A0AA39IMZ7_9BILA</name>
<comment type="caution">
    <text evidence="2">The sequence shown here is derived from an EMBL/GenBank/DDBJ whole genome shotgun (WGS) entry which is preliminary data.</text>
</comment>
<protein>
    <recommendedName>
        <fullName evidence="4">WAP domain-containing protein</fullName>
    </recommendedName>
</protein>
<gene>
    <name evidence="2" type="ORF">QR680_009516</name>
</gene>
<dbReference type="Proteomes" id="UP001175271">
    <property type="component" value="Unassembled WGS sequence"/>
</dbReference>
<feature type="chain" id="PRO_5041329979" description="WAP domain-containing protein" evidence="1">
    <location>
        <begin position="21"/>
        <end position="96"/>
    </location>
</feature>
<dbReference type="EMBL" id="JAUCMV010000001">
    <property type="protein sequence ID" value="KAK0426039.1"/>
    <property type="molecule type" value="Genomic_DNA"/>
</dbReference>
<keyword evidence="1" id="KW-0732">Signal</keyword>
<reference evidence="2" key="1">
    <citation type="submission" date="2023-06" db="EMBL/GenBank/DDBJ databases">
        <title>Genomic analysis of the entomopathogenic nematode Steinernema hermaphroditum.</title>
        <authorList>
            <person name="Schwarz E.M."/>
            <person name="Heppert J.K."/>
            <person name="Baniya A."/>
            <person name="Schwartz H.T."/>
            <person name="Tan C.-H."/>
            <person name="Antoshechkin I."/>
            <person name="Sternberg P.W."/>
            <person name="Goodrich-Blair H."/>
            <person name="Dillman A.R."/>
        </authorList>
    </citation>
    <scope>NUCLEOTIDE SEQUENCE</scope>
    <source>
        <strain evidence="2">PS9179</strain>
        <tissue evidence="2">Whole animal</tissue>
    </source>
</reference>
<keyword evidence="3" id="KW-1185">Reference proteome</keyword>
<feature type="signal peptide" evidence="1">
    <location>
        <begin position="1"/>
        <end position="20"/>
    </location>
</feature>
<evidence type="ECO:0000256" key="1">
    <source>
        <dbReference type="SAM" id="SignalP"/>
    </source>
</evidence>
<evidence type="ECO:0000313" key="2">
    <source>
        <dbReference type="EMBL" id="KAK0426039.1"/>
    </source>
</evidence>
<proteinExistence type="predicted"/>
<organism evidence="2 3">
    <name type="scientific">Steinernema hermaphroditum</name>
    <dbReference type="NCBI Taxonomy" id="289476"/>
    <lineage>
        <taxon>Eukaryota</taxon>
        <taxon>Metazoa</taxon>
        <taxon>Ecdysozoa</taxon>
        <taxon>Nematoda</taxon>
        <taxon>Chromadorea</taxon>
        <taxon>Rhabditida</taxon>
        <taxon>Tylenchina</taxon>
        <taxon>Panagrolaimomorpha</taxon>
        <taxon>Strongyloidoidea</taxon>
        <taxon>Steinernematidae</taxon>
        <taxon>Steinernema</taxon>
    </lineage>
</organism>
<evidence type="ECO:0000313" key="3">
    <source>
        <dbReference type="Proteomes" id="UP001175271"/>
    </source>
</evidence>
<sequence>MNPLALLVLLLSLCVAVVLSASCSSSQYCPVGWSVKRREDRSAMTCEATDPTRKCPKPFVCVRSHCDLSFCCANQKVLERMKTAEADAADDTDDEL</sequence>
<accession>A0AA39IMZ7</accession>